<dbReference type="InParanoid" id="A0A078AQ55"/>
<organism evidence="3 4">
    <name type="scientific">Stylonychia lemnae</name>
    <name type="common">Ciliate</name>
    <dbReference type="NCBI Taxonomy" id="5949"/>
    <lineage>
        <taxon>Eukaryota</taxon>
        <taxon>Sar</taxon>
        <taxon>Alveolata</taxon>
        <taxon>Ciliophora</taxon>
        <taxon>Intramacronucleata</taxon>
        <taxon>Spirotrichea</taxon>
        <taxon>Stichotrichia</taxon>
        <taxon>Sporadotrichida</taxon>
        <taxon>Oxytrichidae</taxon>
        <taxon>Stylonychinae</taxon>
        <taxon>Stylonychia</taxon>
    </lineage>
</organism>
<dbReference type="Proteomes" id="UP000039865">
    <property type="component" value="Unassembled WGS sequence"/>
</dbReference>
<reference evidence="3 4" key="1">
    <citation type="submission" date="2014-06" db="EMBL/GenBank/DDBJ databases">
        <authorList>
            <person name="Swart Estienne"/>
        </authorList>
    </citation>
    <scope>NUCLEOTIDE SEQUENCE [LARGE SCALE GENOMIC DNA]</scope>
    <source>
        <strain evidence="3 4">130c</strain>
    </source>
</reference>
<feature type="coiled-coil region" evidence="1">
    <location>
        <begin position="64"/>
        <end position="97"/>
    </location>
</feature>
<name>A0A078AQ55_STYLE</name>
<evidence type="ECO:0000256" key="1">
    <source>
        <dbReference type="SAM" id="Coils"/>
    </source>
</evidence>
<protein>
    <submittedName>
        <fullName evidence="3">Uncharacterized protein</fullName>
    </submittedName>
</protein>
<keyword evidence="1" id="KW-0175">Coiled coil</keyword>
<proteinExistence type="predicted"/>
<accession>A0A078AQ55</accession>
<evidence type="ECO:0000256" key="2">
    <source>
        <dbReference type="SAM" id="MobiDB-lite"/>
    </source>
</evidence>
<feature type="region of interest" description="Disordered" evidence="2">
    <location>
        <begin position="200"/>
        <end position="227"/>
    </location>
</feature>
<dbReference type="OrthoDB" id="10662117at2759"/>
<evidence type="ECO:0000313" key="4">
    <source>
        <dbReference type="Proteomes" id="UP000039865"/>
    </source>
</evidence>
<dbReference type="EMBL" id="CCKQ01011508">
    <property type="protein sequence ID" value="CDW83078.1"/>
    <property type="molecule type" value="Genomic_DNA"/>
</dbReference>
<dbReference type="AlphaFoldDB" id="A0A078AQ55"/>
<keyword evidence="4" id="KW-1185">Reference proteome</keyword>
<evidence type="ECO:0000313" key="3">
    <source>
        <dbReference type="EMBL" id="CDW83078.1"/>
    </source>
</evidence>
<gene>
    <name evidence="3" type="primary">Contig18135.g19280</name>
    <name evidence="3" type="ORF">STYLEM_12117</name>
</gene>
<sequence>MIDGICILHTESSYMFHYFYNPQYNDKDITKRLNIIQLKINKQQSLKKKIELDQSTQLQNLKFLNSKLLELNEYKRIKKQEKQQQLMQDDEDEEEEQYIQNARGDAEYKDKGSKDLEKVAREGVIYLRDKDIRQYFGEKDRLIIWREFRKVIVAIIAETEDLNFANVSVFTTFLLKEVINLKNQEIEKKRNKQKSKNIFAFDSEEDDDQHNNQQSEQRDKKQSKSGLPNEEKLLDLLQKVALQEYSSGLLPFYTIDYFKFRCYKQTDY</sequence>